<feature type="region of interest" description="Disordered" evidence="1">
    <location>
        <begin position="26"/>
        <end position="63"/>
    </location>
</feature>
<organism evidence="2 3">
    <name type="scientific">Acaulospora morrowiae</name>
    <dbReference type="NCBI Taxonomy" id="94023"/>
    <lineage>
        <taxon>Eukaryota</taxon>
        <taxon>Fungi</taxon>
        <taxon>Fungi incertae sedis</taxon>
        <taxon>Mucoromycota</taxon>
        <taxon>Glomeromycotina</taxon>
        <taxon>Glomeromycetes</taxon>
        <taxon>Diversisporales</taxon>
        <taxon>Acaulosporaceae</taxon>
        <taxon>Acaulospora</taxon>
    </lineage>
</organism>
<evidence type="ECO:0000313" key="3">
    <source>
        <dbReference type="Proteomes" id="UP000789342"/>
    </source>
</evidence>
<comment type="caution">
    <text evidence="2">The sequence shown here is derived from an EMBL/GenBank/DDBJ whole genome shotgun (WGS) entry which is preliminary data.</text>
</comment>
<keyword evidence="3" id="KW-1185">Reference proteome</keyword>
<sequence length="151" mass="17656">MREGYDIPVRIEPETKGLRDKDCSVKTDLASKVSPRNQGEAQTLYDDDNASRSEKEMDTAYTLENIQETTKSYRYKKQRQNEYISDDISQESDKTLSDDYESDTNNKVLLPKYRPLSEEKIKKLSSQIWKYFQPLEIIDKPEKTAGRCLQQ</sequence>
<proteinExistence type="predicted"/>
<dbReference type="EMBL" id="CAJVPV010014708">
    <property type="protein sequence ID" value="CAG8687473.1"/>
    <property type="molecule type" value="Genomic_DNA"/>
</dbReference>
<evidence type="ECO:0000313" key="2">
    <source>
        <dbReference type="EMBL" id="CAG8687473.1"/>
    </source>
</evidence>
<dbReference type="AlphaFoldDB" id="A0A9N9HL35"/>
<accession>A0A9N9HL35</accession>
<gene>
    <name evidence="2" type="ORF">AMORRO_LOCUS11491</name>
</gene>
<name>A0A9N9HL35_9GLOM</name>
<evidence type="ECO:0000256" key="1">
    <source>
        <dbReference type="SAM" id="MobiDB-lite"/>
    </source>
</evidence>
<feature type="non-terminal residue" evidence="2">
    <location>
        <position position="1"/>
    </location>
</feature>
<protein>
    <submittedName>
        <fullName evidence="2">9196_t:CDS:1</fullName>
    </submittedName>
</protein>
<reference evidence="2" key="1">
    <citation type="submission" date="2021-06" db="EMBL/GenBank/DDBJ databases">
        <authorList>
            <person name="Kallberg Y."/>
            <person name="Tangrot J."/>
            <person name="Rosling A."/>
        </authorList>
    </citation>
    <scope>NUCLEOTIDE SEQUENCE</scope>
    <source>
        <strain evidence="2">CL551</strain>
    </source>
</reference>
<dbReference type="Proteomes" id="UP000789342">
    <property type="component" value="Unassembled WGS sequence"/>
</dbReference>
<feature type="compositionally biased region" description="Basic and acidic residues" evidence="1">
    <location>
        <begin position="49"/>
        <end position="58"/>
    </location>
</feature>